<reference evidence="1 2" key="1">
    <citation type="journal article" date="2020" name="Int. J. Syst. Evol. Microbiol.">
        <title>Description of Erysipelothrix piscisicarius sp. nov., an emergent fish pathogen, and assessment of virulence using a tiger barb (Puntigrus tetrazona) infection model.</title>
        <authorList>
            <person name="Pomaranski E.K."/>
            <person name="Griffin M.J."/>
            <person name="Camus A.C."/>
            <person name="Armwood A.R."/>
            <person name="Shelley J."/>
            <person name="Waldbieser G.C."/>
            <person name="LaFrentz B.R."/>
            <person name="Garcia J.C."/>
            <person name="Yanong R."/>
            <person name="Soto E."/>
        </authorList>
    </citation>
    <scope>NUCLEOTIDE SEQUENCE [LARGE SCALE GENOMIC DNA]</scope>
    <source>
        <strain evidence="1 2">15TAL0474</strain>
    </source>
</reference>
<accession>A0A3Q8S2Y6</accession>
<dbReference type="AlphaFoldDB" id="A0A3Q8S2Y6"/>
<name>A0A3Q8S2Y6_9FIRM</name>
<sequence length="118" mass="13815">MKLNIDCVRDILLHLDHPEPTITFEALSLGDLQNVYQQHQCLDHLRKMHHAHIVTLSQSDSENPSIQLTPNGRNLIDAVKDDRLYQEFKKEINEKYPIYTVEIFAYGLFAYRSTRYGL</sequence>
<keyword evidence="2" id="KW-1185">Reference proteome</keyword>
<evidence type="ECO:0000313" key="2">
    <source>
        <dbReference type="Proteomes" id="UP000278804"/>
    </source>
</evidence>
<protein>
    <submittedName>
        <fullName evidence="1">DUF2513 domain-containing protein</fullName>
    </submittedName>
</protein>
<dbReference type="EMBL" id="CP034234">
    <property type="protein sequence ID" value="AZK44402.1"/>
    <property type="molecule type" value="Genomic_DNA"/>
</dbReference>
<organism evidence="1 2">
    <name type="scientific">Erysipelothrix piscisicarius</name>
    <dbReference type="NCBI Taxonomy" id="2485784"/>
    <lineage>
        <taxon>Bacteria</taxon>
        <taxon>Bacillati</taxon>
        <taxon>Bacillota</taxon>
        <taxon>Erysipelotrichia</taxon>
        <taxon>Erysipelotrichales</taxon>
        <taxon>Erysipelotrichaceae</taxon>
        <taxon>Erysipelothrix</taxon>
    </lineage>
</organism>
<dbReference type="InterPro" id="IPR019650">
    <property type="entry name" value="DUF2513"/>
</dbReference>
<evidence type="ECO:0000313" key="1">
    <source>
        <dbReference type="EMBL" id="AZK44402.1"/>
    </source>
</evidence>
<gene>
    <name evidence="1" type="ORF">EEI45_06310</name>
</gene>
<dbReference type="KEGG" id="eri:EEI45_06310"/>
<dbReference type="Proteomes" id="UP000278804">
    <property type="component" value="Chromosome"/>
</dbReference>
<proteinExistence type="predicted"/>
<dbReference type="RefSeq" id="WP_125164575.1">
    <property type="nucleotide sequence ID" value="NZ_CP034234.1"/>
</dbReference>
<dbReference type="Pfam" id="PF10711">
    <property type="entry name" value="DUF2513"/>
    <property type="match status" value="1"/>
</dbReference>